<accession>A0ACB8CCE9</accession>
<evidence type="ECO:0000313" key="2">
    <source>
        <dbReference type="Proteomes" id="UP000821865"/>
    </source>
</evidence>
<name>A0ACB8CCE9_DERSI</name>
<comment type="caution">
    <text evidence="1">The sequence shown here is derived from an EMBL/GenBank/DDBJ whole genome shotgun (WGS) entry which is preliminary data.</text>
</comment>
<protein>
    <submittedName>
        <fullName evidence="1">Uncharacterized protein</fullName>
    </submittedName>
</protein>
<organism evidence="1 2">
    <name type="scientific">Dermacentor silvarum</name>
    <name type="common">Tick</name>
    <dbReference type="NCBI Taxonomy" id="543639"/>
    <lineage>
        <taxon>Eukaryota</taxon>
        <taxon>Metazoa</taxon>
        <taxon>Ecdysozoa</taxon>
        <taxon>Arthropoda</taxon>
        <taxon>Chelicerata</taxon>
        <taxon>Arachnida</taxon>
        <taxon>Acari</taxon>
        <taxon>Parasitiformes</taxon>
        <taxon>Ixodida</taxon>
        <taxon>Ixodoidea</taxon>
        <taxon>Ixodidae</taxon>
        <taxon>Rhipicephalinae</taxon>
        <taxon>Dermacentor</taxon>
    </lineage>
</organism>
<reference evidence="1" key="1">
    <citation type="submission" date="2020-05" db="EMBL/GenBank/DDBJ databases">
        <title>Large-scale comparative analyses of tick genomes elucidate their genetic diversity and vector capacities.</title>
        <authorList>
            <person name="Jia N."/>
            <person name="Wang J."/>
            <person name="Shi W."/>
            <person name="Du L."/>
            <person name="Sun Y."/>
            <person name="Zhan W."/>
            <person name="Jiang J."/>
            <person name="Wang Q."/>
            <person name="Zhang B."/>
            <person name="Ji P."/>
            <person name="Sakyi L.B."/>
            <person name="Cui X."/>
            <person name="Yuan T."/>
            <person name="Jiang B."/>
            <person name="Yang W."/>
            <person name="Lam T.T.-Y."/>
            <person name="Chang Q."/>
            <person name="Ding S."/>
            <person name="Wang X."/>
            <person name="Zhu J."/>
            <person name="Ruan X."/>
            <person name="Zhao L."/>
            <person name="Wei J."/>
            <person name="Que T."/>
            <person name="Du C."/>
            <person name="Cheng J."/>
            <person name="Dai P."/>
            <person name="Han X."/>
            <person name="Huang E."/>
            <person name="Gao Y."/>
            <person name="Liu J."/>
            <person name="Shao H."/>
            <person name="Ye R."/>
            <person name="Li L."/>
            <person name="Wei W."/>
            <person name="Wang X."/>
            <person name="Wang C."/>
            <person name="Yang T."/>
            <person name="Huo Q."/>
            <person name="Li W."/>
            <person name="Guo W."/>
            <person name="Chen H."/>
            <person name="Zhou L."/>
            <person name="Ni X."/>
            <person name="Tian J."/>
            <person name="Zhou Y."/>
            <person name="Sheng Y."/>
            <person name="Liu T."/>
            <person name="Pan Y."/>
            <person name="Xia L."/>
            <person name="Li J."/>
            <person name="Zhao F."/>
            <person name="Cao W."/>
        </authorList>
    </citation>
    <scope>NUCLEOTIDE SEQUENCE</scope>
    <source>
        <strain evidence="1">Dsil-2018</strain>
    </source>
</reference>
<dbReference type="EMBL" id="CM023477">
    <property type="protein sequence ID" value="KAH7938524.1"/>
    <property type="molecule type" value="Genomic_DNA"/>
</dbReference>
<dbReference type="Proteomes" id="UP000821865">
    <property type="component" value="Chromosome 8"/>
</dbReference>
<proteinExistence type="predicted"/>
<sequence>MHLLLLLAIVLVVLVVLSVTVCLCYGLNSASCMTAFKLNSAAHSVAGLYNGYADPSSPSDGACNGSSSSAVVAPLERRNYGPPEQISSYSSVIELYDSTWQVKEPPPPRHCRLASAACRATLDGPPDAKQPQRWYVGDVREGDVVHGQVTLEKIDLGCSSASLLFPDACDKNGALPCSRFAGVAAVSLPSVLKGGSWNRRESCSPLTDIDGAERFRLEVRSCSLLEEGPRGGQVSPVGS</sequence>
<evidence type="ECO:0000313" key="1">
    <source>
        <dbReference type="EMBL" id="KAH7938524.1"/>
    </source>
</evidence>
<keyword evidence="2" id="KW-1185">Reference proteome</keyword>
<gene>
    <name evidence="1" type="ORF">HPB49_024921</name>
</gene>